<dbReference type="OrthoDB" id="2499380at2759"/>
<keyword evidence="3" id="KW-1185">Reference proteome</keyword>
<dbReference type="Proteomes" id="UP000037035">
    <property type="component" value="Unassembled WGS sequence"/>
</dbReference>
<dbReference type="PANTHER" id="PTHR34409">
    <property type="entry name" value="SET DOMAIN-CONTAINING PROTEIN"/>
    <property type="match status" value="1"/>
</dbReference>
<gene>
    <name evidence="2" type="ORF">VP01_252g3</name>
</gene>
<evidence type="ECO:0000256" key="1">
    <source>
        <dbReference type="SAM" id="MobiDB-lite"/>
    </source>
</evidence>
<evidence type="ECO:0000313" key="3">
    <source>
        <dbReference type="Proteomes" id="UP000037035"/>
    </source>
</evidence>
<proteinExistence type="predicted"/>
<dbReference type="VEuPathDB" id="FungiDB:VP01_252g3"/>
<protein>
    <submittedName>
        <fullName evidence="2">Uncharacterized protein</fullName>
    </submittedName>
</protein>
<feature type="compositionally biased region" description="Low complexity" evidence="1">
    <location>
        <begin position="18"/>
        <end position="31"/>
    </location>
</feature>
<evidence type="ECO:0000313" key="2">
    <source>
        <dbReference type="EMBL" id="KNZ55971.1"/>
    </source>
</evidence>
<comment type="caution">
    <text evidence="2">The sequence shown here is derived from an EMBL/GenBank/DDBJ whole genome shotgun (WGS) entry which is preliminary data.</text>
</comment>
<accession>A0A0L6V5A6</accession>
<dbReference type="PANTHER" id="PTHR34409:SF1">
    <property type="entry name" value="MYB-LIKE DOMAIN-CONTAINING PROTEIN"/>
    <property type="match status" value="1"/>
</dbReference>
<feature type="region of interest" description="Disordered" evidence="1">
    <location>
        <begin position="1"/>
        <end position="46"/>
    </location>
</feature>
<dbReference type="AlphaFoldDB" id="A0A0L6V5A6"/>
<dbReference type="EMBL" id="LAVV01007425">
    <property type="protein sequence ID" value="KNZ55971.1"/>
    <property type="molecule type" value="Genomic_DNA"/>
</dbReference>
<name>A0A0L6V5A6_9BASI</name>
<organism evidence="2 3">
    <name type="scientific">Puccinia sorghi</name>
    <dbReference type="NCBI Taxonomy" id="27349"/>
    <lineage>
        <taxon>Eukaryota</taxon>
        <taxon>Fungi</taxon>
        <taxon>Dikarya</taxon>
        <taxon>Basidiomycota</taxon>
        <taxon>Pucciniomycotina</taxon>
        <taxon>Pucciniomycetes</taxon>
        <taxon>Pucciniales</taxon>
        <taxon>Pucciniaceae</taxon>
        <taxon>Puccinia</taxon>
    </lineage>
</organism>
<reference evidence="2 3" key="1">
    <citation type="submission" date="2015-08" db="EMBL/GenBank/DDBJ databases">
        <title>Next Generation Sequencing and Analysis of the Genome of Puccinia sorghi L Schw, the Causal Agent of Maize Common Rust.</title>
        <authorList>
            <person name="Rochi L."/>
            <person name="Burguener G."/>
            <person name="Darino M."/>
            <person name="Turjanski A."/>
            <person name="Kreff E."/>
            <person name="Dieguez M.J."/>
            <person name="Sacco F."/>
        </authorList>
    </citation>
    <scope>NUCLEOTIDE SEQUENCE [LARGE SCALE GENOMIC DNA]</scope>
    <source>
        <strain evidence="2 3">RO10H11247</strain>
    </source>
</reference>
<sequence>MASIAILKPRPTAMSNMPTSSTQSTQPTSPQKRPGRQRGSQGYSGEDCTSLVEIIKGILPLGSNEWEYCM</sequence>